<proteinExistence type="predicted"/>
<organism evidence="1 2">
    <name type="scientific">Endomicrobium trichonymphae</name>
    <dbReference type="NCBI Taxonomy" id="1408204"/>
    <lineage>
        <taxon>Bacteria</taxon>
        <taxon>Pseudomonadati</taxon>
        <taxon>Elusimicrobiota</taxon>
        <taxon>Endomicrobiia</taxon>
        <taxon>Endomicrobiales</taxon>
        <taxon>Endomicrobiaceae</taxon>
        <taxon>Candidatus Endomicrobiellum</taxon>
    </lineage>
</organism>
<gene>
    <name evidence="1" type="ORF">ATZ36_11750</name>
</gene>
<dbReference type="AlphaFoldDB" id="A0A1E5IGD4"/>
<comment type="caution">
    <text evidence="1">The sequence shown here is derived from an EMBL/GenBank/DDBJ whole genome shotgun (WGS) entry which is preliminary data.</text>
</comment>
<evidence type="ECO:0000313" key="1">
    <source>
        <dbReference type="EMBL" id="OEG69068.1"/>
    </source>
</evidence>
<keyword evidence="2" id="KW-1185">Reference proteome</keyword>
<evidence type="ECO:0000313" key="2">
    <source>
        <dbReference type="Proteomes" id="UP000095237"/>
    </source>
</evidence>
<reference evidence="1 2" key="1">
    <citation type="submission" date="2015-11" db="EMBL/GenBank/DDBJ databases">
        <title>Evidence for parallel genomic evolution in an endosymbiosis of termite gut flagellates.</title>
        <authorList>
            <person name="Zheng H."/>
        </authorList>
    </citation>
    <scope>NUCLEOTIDE SEQUENCE [LARGE SCALE GENOMIC DNA]</scope>
    <source>
        <strain evidence="1 2">CET450</strain>
    </source>
</reference>
<sequence length="89" mass="10262">MVRKITEASTLENGLKELEKKGVIIPQTLQKAFEKLYAYTNDEKTGIRHSLISDEYVLFFEEAKFTLVACSAFVNYLKLKKVRFRALGK</sequence>
<dbReference type="Proteomes" id="UP000095237">
    <property type="component" value="Unassembled WGS sequence"/>
</dbReference>
<accession>A0A1E5IGD4</accession>
<name>A0A1E5IGD4_ENDTX</name>
<dbReference type="EMBL" id="LNVX01000866">
    <property type="protein sequence ID" value="OEG69068.1"/>
    <property type="molecule type" value="Genomic_DNA"/>
</dbReference>
<protein>
    <submittedName>
        <fullName evidence="1">Uncharacterized protein</fullName>
    </submittedName>
</protein>